<accession>H8Z593</accession>
<dbReference type="Pfam" id="PF01724">
    <property type="entry name" value="DUF29"/>
    <property type="match status" value="1"/>
</dbReference>
<gene>
    <name evidence="1" type="ORF">Thi970DRAFT_04138</name>
</gene>
<evidence type="ECO:0008006" key="3">
    <source>
        <dbReference type="Google" id="ProtNLM"/>
    </source>
</evidence>
<dbReference type="PANTHER" id="PTHR34235">
    <property type="entry name" value="SLR1203 PROTEIN-RELATED"/>
    <property type="match status" value="1"/>
</dbReference>
<sequence length="147" mass="17179">MPTHRYENDFYAWSQEQAVLLRAGRWSELQIGPLSEEIEDLGKRERRALESRLVVLIGHLLKWVLQPDYPYRKSWRATINEQRRNVARLLAENPSLQPLLPELVTAAYADSRDLVVRETPLDYDVLPTTCPFTIARILDNAFWPVSY</sequence>
<dbReference type="OrthoDB" id="5766125at2"/>
<dbReference type="InterPro" id="IPR002636">
    <property type="entry name" value="DUF29"/>
</dbReference>
<reference evidence="2" key="1">
    <citation type="submission" date="2011-06" db="EMBL/GenBank/DDBJ databases">
        <authorList>
            <consortium name="US DOE Joint Genome Institute (JGI-PGF)"/>
            <person name="Lucas S."/>
            <person name="Han J."/>
            <person name="Lapidus A."/>
            <person name="Cheng J.-F."/>
            <person name="Goodwin L."/>
            <person name="Pitluck S."/>
            <person name="Peters L."/>
            <person name="Land M.L."/>
            <person name="Hauser L."/>
            <person name="Vogl K."/>
            <person name="Liu Z."/>
            <person name="Overmann J."/>
            <person name="Frigaard N.-U."/>
            <person name="Bryant D.A."/>
            <person name="Woyke T.J."/>
        </authorList>
    </citation>
    <scope>NUCLEOTIDE SEQUENCE [LARGE SCALE GENOMIC DNA]</scope>
    <source>
        <strain evidence="2">970</strain>
    </source>
</reference>
<organism evidence="1 2">
    <name type="scientific">Thiorhodovibrio frisius</name>
    <dbReference type="NCBI Taxonomy" id="631362"/>
    <lineage>
        <taxon>Bacteria</taxon>
        <taxon>Pseudomonadati</taxon>
        <taxon>Pseudomonadota</taxon>
        <taxon>Gammaproteobacteria</taxon>
        <taxon>Chromatiales</taxon>
        <taxon>Chromatiaceae</taxon>
        <taxon>Thiorhodovibrio</taxon>
    </lineage>
</organism>
<proteinExistence type="predicted"/>
<dbReference type="RefSeq" id="WP_009150903.1">
    <property type="nucleotide sequence ID" value="NZ_CP121471.1"/>
</dbReference>
<dbReference type="Proteomes" id="UP000002964">
    <property type="component" value="Unassembled WGS sequence"/>
</dbReference>
<reference evidence="1 2" key="2">
    <citation type="submission" date="2011-11" db="EMBL/GenBank/DDBJ databases">
        <authorList>
            <consortium name="US DOE Joint Genome Institute"/>
            <person name="Lucas S."/>
            <person name="Han J."/>
            <person name="Lapidus A."/>
            <person name="Cheng J.-F."/>
            <person name="Goodwin L."/>
            <person name="Pitluck S."/>
            <person name="Peters L."/>
            <person name="Ovchinnikova G."/>
            <person name="Zhang X."/>
            <person name="Detter J.C."/>
            <person name="Han C."/>
            <person name="Tapia R."/>
            <person name="Land M."/>
            <person name="Hauser L."/>
            <person name="Kyrpides N."/>
            <person name="Ivanova N."/>
            <person name="Pagani I."/>
            <person name="Vogl K."/>
            <person name="Liu Z."/>
            <person name="Overmann J."/>
            <person name="Frigaard N.-U."/>
            <person name="Bryant D."/>
            <person name="Woyke T."/>
        </authorList>
    </citation>
    <scope>NUCLEOTIDE SEQUENCE [LARGE SCALE GENOMIC DNA]</scope>
    <source>
        <strain evidence="1 2">970</strain>
    </source>
</reference>
<evidence type="ECO:0000313" key="2">
    <source>
        <dbReference type="Proteomes" id="UP000002964"/>
    </source>
</evidence>
<dbReference type="EMBL" id="JH603170">
    <property type="protein sequence ID" value="EIC20500.1"/>
    <property type="molecule type" value="Genomic_DNA"/>
</dbReference>
<dbReference type="STRING" id="631362.Thi970DRAFT_04138"/>
<evidence type="ECO:0000313" key="1">
    <source>
        <dbReference type="EMBL" id="EIC20500.1"/>
    </source>
</evidence>
<dbReference type="AlphaFoldDB" id="H8Z593"/>
<name>H8Z593_9GAMM</name>
<dbReference type="Gene3D" id="1.20.1220.20">
    <property type="entry name" value="Uncharcterised protein PF01724"/>
    <property type="match status" value="1"/>
</dbReference>
<dbReference type="HOGENOM" id="CLU_116670_0_1_6"/>
<protein>
    <recommendedName>
        <fullName evidence="3">DUF29 domain-containing protein</fullName>
    </recommendedName>
</protein>
<dbReference type="eggNOG" id="COG0639">
    <property type="taxonomic scope" value="Bacteria"/>
</dbReference>
<keyword evidence="2" id="KW-1185">Reference proteome</keyword>
<dbReference type="PANTHER" id="PTHR34235:SF4">
    <property type="entry name" value="SLR0291 PROTEIN"/>
    <property type="match status" value="1"/>
</dbReference>